<feature type="transmembrane region" description="Helical" evidence="7">
    <location>
        <begin position="145"/>
        <end position="163"/>
    </location>
</feature>
<evidence type="ECO:0000256" key="2">
    <source>
        <dbReference type="ARBA" id="ARBA00022485"/>
    </source>
</evidence>
<comment type="caution">
    <text evidence="9">The sequence shown here is derived from an EMBL/GenBank/DDBJ whole genome shotgun (WGS) entry which is preliminary data.</text>
</comment>
<dbReference type="Pfam" id="PF12801">
    <property type="entry name" value="Fer4_5"/>
    <property type="match status" value="1"/>
</dbReference>
<dbReference type="PANTHER" id="PTHR30176">
    <property type="entry name" value="FERREDOXIN-TYPE PROTEIN NAPH"/>
    <property type="match status" value="1"/>
</dbReference>
<evidence type="ECO:0000256" key="5">
    <source>
        <dbReference type="ARBA" id="ARBA00023004"/>
    </source>
</evidence>
<feature type="transmembrane region" description="Helical" evidence="7">
    <location>
        <begin position="179"/>
        <end position="199"/>
    </location>
</feature>
<dbReference type="InterPro" id="IPR013783">
    <property type="entry name" value="Ig-like_fold"/>
</dbReference>
<proteinExistence type="predicted"/>
<feature type="transmembrane region" description="Helical" evidence="7">
    <location>
        <begin position="83"/>
        <end position="104"/>
    </location>
</feature>
<keyword evidence="1" id="KW-0813">Transport</keyword>
<dbReference type="RefSeq" id="WP_307058104.1">
    <property type="nucleotide sequence ID" value="NZ_JAUSUH010000002.1"/>
</dbReference>
<dbReference type="SUPFAM" id="SSF54862">
    <property type="entry name" value="4Fe-4S ferredoxins"/>
    <property type="match status" value="1"/>
</dbReference>
<feature type="transmembrane region" description="Helical" evidence="7">
    <location>
        <begin position="31"/>
        <end position="49"/>
    </location>
</feature>
<evidence type="ECO:0000256" key="1">
    <source>
        <dbReference type="ARBA" id="ARBA00022448"/>
    </source>
</evidence>
<dbReference type="EMBL" id="JAUSUH010000002">
    <property type="protein sequence ID" value="MDQ0346590.1"/>
    <property type="molecule type" value="Genomic_DNA"/>
</dbReference>
<keyword evidence="6" id="KW-0411">Iron-sulfur</keyword>
<dbReference type="Pfam" id="PF11614">
    <property type="entry name" value="FixG_C"/>
    <property type="match status" value="1"/>
</dbReference>
<keyword evidence="7" id="KW-0812">Transmembrane</keyword>
<feature type="domain" description="4Fe-4S ferredoxin-type" evidence="8">
    <location>
        <begin position="317"/>
        <end position="337"/>
    </location>
</feature>
<keyword evidence="7" id="KW-1133">Transmembrane helix</keyword>
<dbReference type="PANTHER" id="PTHR30176:SF3">
    <property type="entry name" value="FERREDOXIN-TYPE PROTEIN NAPH"/>
    <property type="match status" value="1"/>
</dbReference>
<reference evidence="9 10" key="1">
    <citation type="submission" date="2023-07" db="EMBL/GenBank/DDBJ databases">
        <title>Genomic Encyclopedia of Type Strains, Phase IV (KMG-IV): sequencing the most valuable type-strain genomes for metagenomic binning, comparative biology and taxonomic classification.</title>
        <authorList>
            <person name="Goeker M."/>
        </authorList>
    </citation>
    <scope>NUCLEOTIDE SEQUENCE [LARGE SCALE GENOMIC DNA]</scope>
    <source>
        <strain evidence="9 10">DSM 1277</strain>
    </source>
</reference>
<dbReference type="Gene3D" id="2.60.40.10">
    <property type="entry name" value="Immunoglobulins"/>
    <property type="match status" value="1"/>
</dbReference>
<evidence type="ECO:0000256" key="3">
    <source>
        <dbReference type="ARBA" id="ARBA00022723"/>
    </source>
</evidence>
<evidence type="ECO:0000256" key="7">
    <source>
        <dbReference type="SAM" id="Phobius"/>
    </source>
</evidence>
<dbReference type="InterPro" id="IPR051684">
    <property type="entry name" value="Electron_Trans/Redox"/>
</dbReference>
<evidence type="ECO:0000256" key="6">
    <source>
        <dbReference type="ARBA" id="ARBA00023014"/>
    </source>
</evidence>
<dbReference type="InterPro" id="IPR032879">
    <property type="entry name" value="FixG_C"/>
</dbReference>
<evidence type="ECO:0000313" key="9">
    <source>
        <dbReference type="EMBL" id="MDQ0346590.1"/>
    </source>
</evidence>
<name>A0ABU0DDW3_9HYPH</name>
<organism evidence="9 10">
    <name type="scientific">Ancylobacter vacuolatus</name>
    <dbReference type="NCBI Taxonomy" id="223389"/>
    <lineage>
        <taxon>Bacteria</taxon>
        <taxon>Pseudomonadati</taxon>
        <taxon>Pseudomonadota</taxon>
        <taxon>Alphaproteobacteria</taxon>
        <taxon>Hyphomicrobiales</taxon>
        <taxon>Xanthobacteraceae</taxon>
        <taxon>Ancylobacter</taxon>
    </lineage>
</organism>
<keyword evidence="5" id="KW-0408">Iron</keyword>
<keyword evidence="2" id="KW-0004">4Fe-4S</keyword>
<evidence type="ECO:0000313" key="10">
    <source>
        <dbReference type="Proteomes" id="UP001238467"/>
    </source>
</evidence>
<evidence type="ECO:0000259" key="8">
    <source>
        <dbReference type="PROSITE" id="PS51379"/>
    </source>
</evidence>
<feature type="domain" description="4Fe-4S ferredoxin-type" evidence="8">
    <location>
        <begin position="285"/>
        <end position="312"/>
    </location>
</feature>
<keyword evidence="4" id="KW-0249">Electron transport</keyword>
<protein>
    <submittedName>
        <fullName evidence="9">Polyferredoxin</fullName>
    </submittedName>
</protein>
<dbReference type="InterPro" id="IPR017900">
    <property type="entry name" value="4Fe4S_Fe_S_CS"/>
</dbReference>
<keyword evidence="10" id="KW-1185">Reference proteome</keyword>
<dbReference type="Proteomes" id="UP001238467">
    <property type="component" value="Unassembled WGS sequence"/>
</dbReference>
<evidence type="ECO:0000256" key="4">
    <source>
        <dbReference type="ARBA" id="ARBA00022982"/>
    </source>
</evidence>
<accession>A0ABU0DDW3</accession>
<dbReference type="Pfam" id="PF13746">
    <property type="entry name" value="Fer4_18"/>
    <property type="match status" value="2"/>
</dbReference>
<keyword evidence="3" id="KW-0479">Metal-binding</keyword>
<dbReference type="PROSITE" id="PS51379">
    <property type="entry name" value="4FE4S_FER_2"/>
    <property type="match status" value="2"/>
</dbReference>
<dbReference type="InterPro" id="IPR017896">
    <property type="entry name" value="4Fe4S_Fe-S-bd"/>
</dbReference>
<dbReference type="PROSITE" id="PS00198">
    <property type="entry name" value="4FE4S_FER_1"/>
    <property type="match status" value="1"/>
</dbReference>
<feature type="transmembrane region" description="Helical" evidence="7">
    <location>
        <begin position="366"/>
        <end position="385"/>
    </location>
</feature>
<keyword evidence="7" id="KW-0472">Membrane</keyword>
<sequence length="508" mass="55288">MPATTLQGLAPSRAIARPDIPHATRGRFRRIKTSLTCLMLGIYFLTPWLRWERGEGLPGQAVLFDLPGRRLMVFGLEFWPQDLPIAVGMMIFGAMALFFATTLAGRVWCGFACPQTVWSDLFFAVDRLIVRLVGKGASERRLRTVAWLLIALATGVGFTGYFIDAPTLPGLLLTGRAPAIAYATVLVLTGTTWLLAAYARERVCLHMCPWPRFQAALLDRQSLVVTYQHGRGEPRGRRRTPLRPDLALHGFGELQSTGPAIGPAPAAPRLMGLVAEAVAFSALAPSPSLRGDCIDCTRCVTVCPTGVDIRRGLQMGCIGCGLCIDACNEVMARLDRPEGLIRFDVESAPRRSFLAPPRVDWLRPKALAFGLAALLALGFSGYGMATLAQVSVHAEPQRNPPFVQLSDGSVRNDYALRLAHRRAGLARVALHAEGLNGALLRLGTQDLPAAEVVRVAIGSDRTLDERLLVVLPARAAPSGRQDFTVVVREAETGEELARIPTYFWGPER</sequence>
<gene>
    <name evidence="9" type="ORF">J2S76_001007</name>
</gene>